<dbReference type="STRING" id="1379680.GCA_001612615_05268"/>
<organism evidence="1 2">
    <name type="scientific">Nocardia amikacinitolerans</name>
    <dbReference type="NCBI Taxonomy" id="756689"/>
    <lineage>
        <taxon>Bacteria</taxon>
        <taxon>Bacillati</taxon>
        <taxon>Actinomycetota</taxon>
        <taxon>Actinomycetes</taxon>
        <taxon>Mycobacteriales</taxon>
        <taxon>Nocardiaceae</taxon>
        <taxon>Nocardia</taxon>
    </lineage>
</organism>
<keyword evidence="2" id="KW-1185">Reference proteome</keyword>
<accession>A0A285LQ34</accession>
<dbReference type="Gene3D" id="3.30.530.20">
    <property type="match status" value="1"/>
</dbReference>
<evidence type="ECO:0000313" key="2">
    <source>
        <dbReference type="Proteomes" id="UP000219565"/>
    </source>
</evidence>
<sequence length="145" mass="16207">MAVDVLTETIIERPPEVVSAYAGDPTNAPEWYANIRSVEWRTEPPLRVGSRMEFVAHFLGRRLVYTYEIVEYEPGSRLVMSTAQGPFPMETTYTWAAAGTGTLMTLRNRGEPAGFGKVVAPVMESAMRRANRADLARLKTLLEAR</sequence>
<dbReference type="EMBL" id="OBEG01000004">
    <property type="protein sequence ID" value="SNY87054.1"/>
    <property type="molecule type" value="Genomic_DNA"/>
</dbReference>
<reference evidence="2" key="1">
    <citation type="submission" date="2017-09" db="EMBL/GenBank/DDBJ databases">
        <authorList>
            <person name="Varghese N."/>
            <person name="Submissions S."/>
        </authorList>
    </citation>
    <scope>NUCLEOTIDE SEQUENCE [LARGE SCALE GENOMIC DNA]</scope>
    <source>
        <strain evidence="2">DSM 45537</strain>
    </source>
</reference>
<gene>
    <name evidence="1" type="ORF">SAMN04244553_3985</name>
</gene>
<evidence type="ECO:0000313" key="1">
    <source>
        <dbReference type="EMBL" id="SNY87054.1"/>
    </source>
</evidence>
<proteinExistence type="predicted"/>
<dbReference type="InterPro" id="IPR019587">
    <property type="entry name" value="Polyketide_cyclase/dehydratase"/>
</dbReference>
<dbReference type="OrthoDB" id="2898773at2"/>
<dbReference type="Proteomes" id="UP000219565">
    <property type="component" value="Unassembled WGS sequence"/>
</dbReference>
<dbReference type="Pfam" id="PF10604">
    <property type="entry name" value="Polyketide_cyc2"/>
    <property type="match status" value="1"/>
</dbReference>
<dbReference type="SUPFAM" id="SSF55961">
    <property type="entry name" value="Bet v1-like"/>
    <property type="match status" value="1"/>
</dbReference>
<dbReference type="AlphaFoldDB" id="A0A285LQ34"/>
<dbReference type="InterPro" id="IPR023393">
    <property type="entry name" value="START-like_dom_sf"/>
</dbReference>
<dbReference type="RefSeq" id="WP_097246172.1">
    <property type="nucleotide sequence ID" value="NZ_JAMTCV010000007.1"/>
</dbReference>
<dbReference type="CDD" id="cd08865">
    <property type="entry name" value="SRPBCC_10"/>
    <property type="match status" value="1"/>
</dbReference>
<name>A0A285LQ34_9NOCA</name>
<protein>
    <submittedName>
        <fullName evidence="1">Ligand-binding SRPBCC domain-containing protein</fullName>
    </submittedName>
</protein>